<dbReference type="InterPro" id="IPR015424">
    <property type="entry name" value="PyrdxlP-dep_Trfase"/>
</dbReference>
<dbReference type="AlphaFoldDB" id="A0A844GES8"/>
<reference evidence="1 2" key="1">
    <citation type="submission" date="2019-11" db="EMBL/GenBank/DDBJ databases">
        <title>Draft genome sequence of Paludibacterium sp. dN18-1.</title>
        <authorList>
            <person name="Im W.-T."/>
        </authorList>
    </citation>
    <scope>NUCLEOTIDE SEQUENCE [LARGE SCALE GENOMIC DNA]</scope>
    <source>
        <strain evidence="2">dN 18-1</strain>
    </source>
</reference>
<organism evidence="1 2">
    <name type="scientific">Paludibacterium denitrificans</name>
    <dbReference type="NCBI Taxonomy" id="2675226"/>
    <lineage>
        <taxon>Bacteria</taxon>
        <taxon>Pseudomonadati</taxon>
        <taxon>Pseudomonadota</taxon>
        <taxon>Betaproteobacteria</taxon>
        <taxon>Neisseriales</taxon>
        <taxon>Chromobacteriaceae</taxon>
        <taxon>Paludibacterium</taxon>
    </lineage>
</organism>
<gene>
    <name evidence="1" type="ORF">GKE73_17405</name>
</gene>
<accession>A0A844GES8</accession>
<dbReference type="SUPFAM" id="SSF53383">
    <property type="entry name" value="PLP-dependent transferases"/>
    <property type="match status" value="1"/>
</dbReference>
<evidence type="ECO:0000313" key="1">
    <source>
        <dbReference type="EMBL" id="MTD34169.1"/>
    </source>
</evidence>
<evidence type="ECO:0000313" key="2">
    <source>
        <dbReference type="Proteomes" id="UP000446658"/>
    </source>
</evidence>
<dbReference type="GO" id="GO:0047536">
    <property type="term" value="F:2-aminoadipate transaminase activity"/>
    <property type="evidence" value="ECO:0007669"/>
    <property type="project" value="TreeGrafter"/>
</dbReference>
<proteinExistence type="predicted"/>
<dbReference type="PANTHER" id="PTHR42858:SF1">
    <property type="entry name" value="LD15494P"/>
    <property type="match status" value="1"/>
</dbReference>
<name>A0A844GES8_9NEIS</name>
<sequence length="120" mass="13300">MAQRAIAEFIASGNYERHLRRLRLTPTTQRDHYATAIAEHFPEGSRLSHPCGGLFLWIELPPAISAETLFYQALEEGIHLAPGGLFSNTGRFENFLRINCGTPFSLAIDGALSVLAGWMK</sequence>
<dbReference type="Gene3D" id="3.90.1150.10">
    <property type="entry name" value="Aspartate Aminotransferase, domain 1"/>
    <property type="match status" value="1"/>
</dbReference>
<protein>
    <submittedName>
        <fullName evidence="1">Uncharacterized protein</fullName>
    </submittedName>
</protein>
<dbReference type="PANTHER" id="PTHR42858">
    <property type="entry name" value="AMINOTRANSFERASE"/>
    <property type="match status" value="1"/>
</dbReference>
<dbReference type="Proteomes" id="UP000446658">
    <property type="component" value="Unassembled WGS sequence"/>
</dbReference>
<keyword evidence="2" id="KW-1185">Reference proteome</keyword>
<dbReference type="EMBL" id="WLYX01000002">
    <property type="protein sequence ID" value="MTD34169.1"/>
    <property type="molecule type" value="Genomic_DNA"/>
</dbReference>
<dbReference type="RefSeq" id="WP_230371573.1">
    <property type="nucleotide sequence ID" value="NZ_WLYX01000002.1"/>
</dbReference>
<dbReference type="InterPro" id="IPR015422">
    <property type="entry name" value="PyrdxlP-dep_Trfase_small"/>
</dbReference>
<comment type="caution">
    <text evidence="1">The sequence shown here is derived from an EMBL/GenBank/DDBJ whole genome shotgun (WGS) entry which is preliminary data.</text>
</comment>